<evidence type="ECO:0000256" key="1">
    <source>
        <dbReference type="ARBA" id="ARBA00006479"/>
    </source>
</evidence>
<evidence type="ECO:0000313" key="3">
    <source>
        <dbReference type="Proteomes" id="UP001602245"/>
    </source>
</evidence>
<dbReference type="EMBL" id="JBIAZU010000002">
    <property type="protein sequence ID" value="MFF5290034.1"/>
    <property type="molecule type" value="Genomic_DNA"/>
</dbReference>
<proteinExistence type="inferred from homology"/>
<dbReference type="SUPFAM" id="SSF53067">
    <property type="entry name" value="Actin-like ATPase domain"/>
    <property type="match status" value="1"/>
</dbReference>
<dbReference type="InterPro" id="IPR043129">
    <property type="entry name" value="ATPase_NBD"/>
</dbReference>
<comment type="similarity">
    <text evidence="1">Belongs to the ROK (NagC/XylR) family.</text>
</comment>
<dbReference type="Pfam" id="PF00480">
    <property type="entry name" value="ROK"/>
    <property type="match status" value="1"/>
</dbReference>
<dbReference type="Proteomes" id="UP001602245">
    <property type="component" value="Unassembled WGS sequence"/>
</dbReference>
<dbReference type="InterPro" id="IPR000600">
    <property type="entry name" value="ROK"/>
</dbReference>
<dbReference type="PANTHER" id="PTHR18964">
    <property type="entry name" value="ROK (REPRESSOR, ORF, KINASE) FAMILY"/>
    <property type="match status" value="1"/>
</dbReference>
<comment type="caution">
    <text evidence="2">The sequence shown here is derived from an EMBL/GenBank/DDBJ whole genome shotgun (WGS) entry which is preliminary data.</text>
</comment>
<gene>
    <name evidence="2" type="ORF">ACFY35_11370</name>
</gene>
<organism evidence="2 3">
    <name type="scientific">Paractinoplanes globisporus</name>
    <dbReference type="NCBI Taxonomy" id="113565"/>
    <lineage>
        <taxon>Bacteria</taxon>
        <taxon>Bacillati</taxon>
        <taxon>Actinomycetota</taxon>
        <taxon>Actinomycetes</taxon>
        <taxon>Micromonosporales</taxon>
        <taxon>Micromonosporaceae</taxon>
        <taxon>Paractinoplanes</taxon>
    </lineage>
</organism>
<keyword evidence="3" id="KW-1185">Reference proteome</keyword>
<protein>
    <submittedName>
        <fullName evidence="2">ROK family protein</fullName>
    </submittedName>
</protein>
<name>A0ABW6W9P9_9ACTN</name>
<accession>A0ABW6W9P9</accession>
<dbReference type="RefSeq" id="WP_020511430.1">
    <property type="nucleotide sequence ID" value="NZ_JBIAZU010000002.1"/>
</dbReference>
<reference evidence="2 3" key="1">
    <citation type="submission" date="2024-10" db="EMBL/GenBank/DDBJ databases">
        <title>The Natural Products Discovery Center: Release of the First 8490 Sequenced Strains for Exploring Actinobacteria Biosynthetic Diversity.</title>
        <authorList>
            <person name="Kalkreuter E."/>
            <person name="Kautsar S.A."/>
            <person name="Yang D."/>
            <person name="Bader C.D."/>
            <person name="Teijaro C.N."/>
            <person name="Fluegel L."/>
            <person name="Davis C.M."/>
            <person name="Simpson J.R."/>
            <person name="Lauterbach L."/>
            <person name="Steele A.D."/>
            <person name="Gui C."/>
            <person name="Meng S."/>
            <person name="Li G."/>
            <person name="Viehrig K."/>
            <person name="Ye F."/>
            <person name="Su P."/>
            <person name="Kiefer A.F."/>
            <person name="Nichols A."/>
            <person name="Cepeda A.J."/>
            <person name="Yan W."/>
            <person name="Fan B."/>
            <person name="Jiang Y."/>
            <person name="Adhikari A."/>
            <person name="Zheng C.-J."/>
            <person name="Schuster L."/>
            <person name="Cowan T.M."/>
            <person name="Smanski M.J."/>
            <person name="Chevrette M.G."/>
            <person name="De Carvalho L.P.S."/>
            <person name="Shen B."/>
        </authorList>
    </citation>
    <scope>NUCLEOTIDE SEQUENCE [LARGE SCALE GENOMIC DNA]</scope>
    <source>
        <strain evidence="2 3">NPDC000087</strain>
    </source>
</reference>
<dbReference type="Gene3D" id="3.30.420.40">
    <property type="match status" value="2"/>
</dbReference>
<evidence type="ECO:0000313" key="2">
    <source>
        <dbReference type="EMBL" id="MFF5290034.1"/>
    </source>
</evidence>
<dbReference type="PANTHER" id="PTHR18964:SF149">
    <property type="entry name" value="BIFUNCTIONAL UDP-N-ACETYLGLUCOSAMINE 2-EPIMERASE_N-ACETYLMANNOSAMINE KINASE"/>
    <property type="match status" value="1"/>
</dbReference>
<sequence length="314" mass="30968">MPPAVVLGIDFGGTKIAIAVGDLDGNRLGEITVPAAAESGAAASLAATIVAGRGLLDRVAPGGELAGLGVSTFGIPGPDGVALAPAIDGWADVSLARELGAAFDRVPIRLVTDVKAAAQVEAERGALAGCDPAIYLNLGTGLAVAIVAGGTVLAGRHGASGEIGYNLRGLGDVGRGLDDRTPLEATVSGGALLTAAARVVPGITGAAFFGAVTEDPALAAVLDDFLTELSFHLVNLAVAVDPQRIAVGGGMVRAWDLIGPRLRAALDAAVPYPPELVIAAFPHDAPLIGALAHGVAAARGRPTGVGIVQKGIPG</sequence>